<gene>
    <name evidence="1" type="ORF">ACFQ1S_13770</name>
</gene>
<dbReference type="Proteomes" id="UP001597045">
    <property type="component" value="Unassembled WGS sequence"/>
</dbReference>
<evidence type="ECO:0000313" key="2">
    <source>
        <dbReference type="Proteomes" id="UP001597045"/>
    </source>
</evidence>
<comment type="caution">
    <text evidence="1">The sequence shown here is derived from an EMBL/GenBank/DDBJ whole genome shotgun (WGS) entry which is preliminary data.</text>
</comment>
<evidence type="ECO:0000313" key="1">
    <source>
        <dbReference type="EMBL" id="MFD1046544.1"/>
    </source>
</evidence>
<name>A0ABW3MAD8_9PSEU</name>
<proteinExistence type="predicted"/>
<feature type="non-terminal residue" evidence="1">
    <location>
        <position position="101"/>
    </location>
</feature>
<accession>A0ABW3MAD8</accession>
<keyword evidence="2" id="KW-1185">Reference proteome</keyword>
<reference evidence="2" key="1">
    <citation type="journal article" date="2019" name="Int. J. Syst. Evol. Microbiol.">
        <title>The Global Catalogue of Microorganisms (GCM) 10K type strain sequencing project: providing services to taxonomists for standard genome sequencing and annotation.</title>
        <authorList>
            <consortium name="The Broad Institute Genomics Platform"/>
            <consortium name="The Broad Institute Genome Sequencing Center for Infectious Disease"/>
            <person name="Wu L."/>
            <person name="Ma J."/>
        </authorList>
    </citation>
    <scope>NUCLEOTIDE SEQUENCE [LARGE SCALE GENOMIC DNA]</scope>
    <source>
        <strain evidence="2">JCM 31486</strain>
    </source>
</reference>
<protein>
    <submittedName>
        <fullName evidence="1">Uncharacterized protein</fullName>
    </submittedName>
</protein>
<dbReference type="EMBL" id="JBHTIS010000696">
    <property type="protein sequence ID" value="MFD1046544.1"/>
    <property type="molecule type" value="Genomic_DNA"/>
</dbReference>
<organism evidence="1 2">
    <name type="scientific">Kibdelosporangium lantanae</name>
    <dbReference type="NCBI Taxonomy" id="1497396"/>
    <lineage>
        <taxon>Bacteria</taxon>
        <taxon>Bacillati</taxon>
        <taxon>Actinomycetota</taxon>
        <taxon>Actinomycetes</taxon>
        <taxon>Pseudonocardiales</taxon>
        <taxon>Pseudonocardiaceae</taxon>
        <taxon>Kibdelosporangium</taxon>
    </lineage>
</organism>
<sequence>MNFTPTSSADVSFADGVCGTAESGKIPHGHCLGTTVTFLVTAFDRFAESSTARTDRVTAPECAGVNVYVQVELSGPQLAGCQVVPSTETSTPATRPPRSVT</sequence>